<evidence type="ECO:0000256" key="3">
    <source>
        <dbReference type="ARBA" id="ARBA00023125"/>
    </source>
</evidence>
<comment type="caution">
    <text evidence="9">The sequence shown here is derived from an EMBL/GenBank/DDBJ whole genome shotgun (WGS) entry which is preliminary data.</text>
</comment>
<evidence type="ECO:0000256" key="1">
    <source>
        <dbReference type="ARBA" id="ARBA00004123"/>
    </source>
</evidence>
<evidence type="ECO:0000256" key="7">
    <source>
        <dbReference type="SAM" id="MobiDB-lite"/>
    </source>
</evidence>
<dbReference type="GO" id="GO:0000981">
    <property type="term" value="F:DNA-binding transcription factor activity, RNA polymerase II-specific"/>
    <property type="evidence" value="ECO:0007669"/>
    <property type="project" value="TreeGrafter"/>
</dbReference>
<evidence type="ECO:0000313" key="9">
    <source>
        <dbReference type="EMBL" id="KAF2095391.1"/>
    </source>
</evidence>
<feature type="region of interest" description="Disordered" evidence="7">
    <location>
        <begin position="1"/>
        <end position="37"/>
    </location>
</feature>
<feature type="DNA-binding region" description="Fork-head" evidence="6">
    <location>
        <begin position="245"/>
        <end position="342"/>
    </location>
</feature>
<name>A0A9P4I585_9PEZI</name>
<feature type="region of interest" description="Disordered" evidence="7">
    <location>
        <begin position="535"/>
        <end position="576"/>
    </location>
</feature>
<feature type="domain" description="Fork-head" evidence="8">
    <location>
        <begin position="245"/>
        <end position="342"/>
    </location>
</feature>
<dbReference type="SMART" id="SM00339">
    <property type="entry name" value="FH"/>
    <property type="match status" value="1"/>
</dbReference>
<proteinExistence type="predicted"/>
<feature type="compositionally biased region" description="Low complexity" evidence="7">
    <location>
        <begin position="357"/>
        <end position="370"/>
    </location>
</feature>
<evidence type="ECO:0000256" key="2">
    <source>
        <dbReference type="ARBA" id="ARBA00023015"/>
    </source>
</evidence>
<dbReference type="GO" id="GO:0000978">
    <property type="term" value="F:RNA polymerase II cis-regulatory region sequence-specific DNA binding"/>
    <property type="evidence" value="ECO:0007669"/>
    <property type="project" value="TreeGrafter"/>
</dbReference>
<dbReference type="EMBL" id="ML978131">
    <property type="protein sequence ID" value="KAF2095391.1"/>
    <property type="molecule type" value="Genomic_DNA"/>
</dbReference>
<dbReference type="AlphaFoldDB" id="A0A9P4I585"/>
<dbReference type="OrthoDB" id="5954824at2759"/>
<dbReference type="PANTHER" id="PTHR45881">
    <property type="entry name" value="CHECKPOINT SUPPRESSOR 1-LIKE, ISOFORM A-RELATED"/>
    <property type="match status" value="1"/>
</dbReference>
<keyword evidence="3 6" id="KW-0238">DNA-binding</keyword>
<evidence type="ECO:0000256" key="6">
    <source>
        <dbReference type="PROSITE-ProRule" id="PRU00089"/>
    </source>
</evidence>
<keyword evidence="4" id="KW-0804">Transcription</keyword>
<evidence type="ECO:0000259" key="8">
    <source>
        <dbReference type="PROSITE" id="PS50039"/>
    </source>
</evidence>
<feature type="compositionally biased region" description="Polar residues" evidence="7">
    <location>
        <begin position="537"/>
        <end position="554"/>
    </location>
</feature>
<dbReference type="SUPFAM" id="SSF46785">
    <property type="entry name" value="Winged helix' DNA-binding domain"/>
    <property type="match status" value="1"/>
</dbReference>
<dbReference type="Pfam" id="PF00250">
    <property type="entry name" value="Forkhead"/>
    <property type="match status" value="1"/>
</dbReference>
<dbReference type="PROSITE" id="PS50039">
    <property type="entry name" value="FORK_HEAD_3"/>
    <property type="match status" value="1"/>
</dbReference>
<reference evidence="9" key="1">
    <citation type="journal article" date="2020" name="Stud. Mycol.">
        <title>101 Dothideomycetes genomes: a test case for predicting lifestyles and emergence of pathogens.</title>
        <authorList>
            <person name="Haridas S."/>
            <person name="Albert R."/>
            <person name="Binder M."/>
            <person name="Bloem J."/>
            <person name="Labutti K."/>
            <person name="Salamov A."/>
            <person name="Andreopoulos B."/>
            <person name="Baker S."/>
            <person name="Barry K."/>
            <person name="Bills G."/>
            <person name="Bluhm B."/>
            <person name="Cannon C."/>
            <person name="Castanera R."/>
            <person name="Culley D."/>
            <person name="Daum C."/>
            <person name="Ezra D."/>
            <person name="Gonzalez J."/>
            <person name="Henrissat B."/>
            <person name="Kuo A."/>
            <person name="Liang C."/>
            <person name="Lipzen A."/>
            <person name="Lutzoni F."/>
            <person name="Magnuson J."/>
            <person name="Mondo S."/>
            <person name="Nolan M."/>
            <person name="Ohm R."/>
            <person name="Pangilinan J."/>
            <person name="Park H.-J."/>
            <person name="Ramirez L."/>
            <person name="Alfaro M."/>
            <person name="Sun H."/>
            <person name="Tritt A."/>
            <person name="Yoshinaga Y."/>
            <person name="Zwiers L.-H."/>
            <person name="Turgeon B."/>
            <person name="Goodwin S."/>
            <person name="Spatafora J."/>
            <person name="Crous P."/>
            <person name="Grigoriev I."/>
        </authorList>
    </citation>
    <scope>NUCLEOTIDE SEQUENCE</scope>
    <source>
        <strain evidence="9">CBS 133067</strain>
    </source>
</reference>
<comment type="subcellular location">
    <subcellularLocation>
        <location evidence="1 6">Nucleus</location>
    </subcellularLocation>
</comment>
<feature type="compositionally biased region" description="Low complexity" evidence="7">
    <location>
        <begin position="564"/>
        <end position="576"/>
    </location>
</feature>
<dbReference type="InterPro" id="IPR036390">
    <property type="entry name" value="WH_DNA-bd_sf"/>
</dbReference>
<dbReference type="InterPro" id="IPR030456">
    <property type="entry name" value="TF_fork_head_CS_2"/>
</dbReference>
<sequence length="576" mass="63743">MAASGATREGLARETQSSLTSDSASNQLHDHTPHSTSYMATANLDTSTWLPPNVRRPIDQQQHAMLEASDIAWASEYPTEALFPNSPNYELCQQSILSPGKNGLHMGSYFDFQMLNEQGFEGWSVDNSTLVQPRSIPGLDMSSMTQSSDGFPPSAFHVDTKSNEASQQIDDASANAALLDIHLSVEQDPLHTHRQDSLLDLGSSELQLSYANDFRRSHHHSPTPMHSEFSGGHDEHIEFDDVEEDNEKPYAQLIWQALKSAPDYSMQLQDIYDYVQHSTDKVKDKSGNGWRNSIRHNLSMNKAFEKTTSDSKSKKGGKNTWRLVPEFIECGPESTTRYRRKDPTFKRPRKSMHPAPQRQASGAKGGQAARKAAEQRRSMRLREAQTTQLQEMRAFDAPLYNHSPRMAGDQCHGLPYYAHSPQPSSEPHSAFASYPSSPYFTCSPSIPQGFSFAQAPATAPKSDPFALPQAHGLPQEQLRSQYHFQQIDGFPTSMPAPYTPPHDHSSYTNTPPAEHVDRIELIDIGDKPLFASECDTSDSASEMNSPLTPATMGSTERFGGIPSGIGIDPSPFDGSS</sequence>
<dbReference type="GO" id="GO:0005634">
    <property type="term" value="C:nucleus"/>
    <property type="evidence" value="ECO:0007669"/>
    <property type="project" value="UniProtKB-SubCell"/>
</dbReference>
<dbReference type="InterPro" id="IPR001766">
    <property type="entry name" value="Fork_head_dom"/>
</dbReference>
<dbReference type="Gene3D" id="1.10.10.10">
    <property type="entry name" value="Winged helix-like DNA-binding domain superfamily/Winged helix DNA-binding domain"/>
    <property type="match status" value="1"/>
</dbReference>
<dbReference type="Proteomes" id="UP000799772">
    <property type="component" value="Unassembled WGS sequence"/>
</dbReference>
<gene>
    <name evidence="9" type="ORF">NA57DRAFT_79120</name>
</gene>
<evidence type="ECO:0000256" key="5">
    <source>
        <dbReference type="ARBA" id="ARBA00023242"/>
    </source>
</evidence>
<dbReference type="PROSITE" id="PS00658">
    <property type="entry name" value="FORK_HEAD_2"/>
    <property type="match status" value="1"/>
</dbReference>
<keyword evidence="2" id="KW-0805">Transcription regulation</keyword>
<organism evidence="9 10">
    <name type="scientific">Rhizodiscina lignyota</name>
    <dbReference type="NCBI Taxonomy" id="1504668"/>
    <lineage>
        <taxon>Eukaryota</taxon>
        <taxon>Fungi</taxon>
        <taxon>Dikarya</taxon>
        <taxon>Ascomycota</taxon>
        <taxon>Pezizomycotina</taxon>
        <taxon>Dothideomycetes</taxon>
        <taxon>Pleosporomycetidae</taxon>
        <taxon>Aulographales</taxon>
        <taxon>Rhizodiscinaceae</taxon>
        <taxon>Rhizodiscina</taxon>
    </lineage>
</organism>
<feature type="region of interest" description="Disordered" evidence="7">
    <location>
        <begin position="336"/>
        <end position="376"/>
    </location>
</feature>
<dbReference type="PANTHER" id="PTHR45881:SF5">
    <property type="entry name" value="FORK-HEAD DOMAIN-CONTAINING PROTEIN"/>
    <property type="match status" value="1"/>
</dbReference>
<dbReference type="InterPro" id="IPR036388">
    <property type="entry name" value="WH-like_DNA-bd_sf"/>
</dbReference>
<accession>A0A9P4I585</accession>
<protein>
    <recommendedName>
        <fullName evidence="8">Fork-head domain-containing protein</fullName>
    </recommendedName>
</protein>
<evidence type="ECO:0000313" key="10">
    <source>
        <dbReference type="Proteomes" id="UP000799772"/>
    </source>
</evidence>
<evidence type="ECO:0000256" key="4">
    <source>
        <dbReference type="ARBA" id="ARBA00023163"/>
    </source>
</evidence>
<keyword evidence="10" id="KW-1185">Reference proteome</keyword>
<keyword evidence="5 6" id="KW-0539">Nucleus</keyword>
<feature type="compositionally biased region" description="Polar residues" evidence="7">
    <location>
        <begin position="14"/>
        <end position="27"/>
    </location>
</feature>